<feature type="chain" id="PRO_5041970640" evidence="1">
    <location>
        <begin position="24"/>
        <end position="526"/>
    </location>
</feature>
<reference evidence="2" key="1">
    <citation type="submission" date="2022-02" db="EMBL/GenBank/DDBJ databases">
        <title>Atlantic sturgeon de novo genome assembly.</title>
        <authorList>
            <person name="Stock M."/>
            <person name="Klopp C."/>
            <person name="Guiguen Y."/>
            <person name="Cabau C."/>
            <person name="Parinello H."/>
            <person name="Santidrian Yebra-Pimentel E."/>
            <person name="Kuhl H."/>
            <person name="Dirks R.P."/>
            <person name="Guessner J."/>
            <person name="Wuertz S."/>
            <person name="Du K."/>
            <person name="Schartl M."/>
        </authorList>
    </citation>
    <scope>NUCLEOTIDE SEQUENCE</scope>
    <source>
        <strain evidence="2">STURGEONOMICS-FGT-2020</strain>
        <tissue evidence="2">Whole blood</tissue>
    </source>
</reference>
<keyword evidence="3" id="KW-1185">Reference proteome</keyword>
<evidence type="ECO:0000313" key="3">
    <source>
        <dbReference type="Proteomes" id="UP001230051"/>
    </source>
</evidence>
<dbReference type="Proteomes" id="UP001230051">
    <property type="component" value="Unassembled WGS sequence"/>
</dbReference>
<evidence type="ECO:0000313" key="2">
    <source>
        <dbReference type="EMBL" id="KAK1131677.1"/>
    </source>
</evidence>
<dbReference type="AlphaFoldDB" id="A0AAD8FQ54"/>
<proteinExistence type="predicted"/>
<comment type="caution">
    <text evidence="2">The sequence shown here is derived from an EMBL/GenBank/DDBJ whole genome shotgun (WGS) entry which is preliminary data.</text>
</comment>
<accession>A0AAD8FQ54</accession>
<protein>
    <submittedName>
        <fullName evidence="2">Uncharacterized protein</fullName>
    </submittedName>
</protein>
<keyword evidence="1" id="KW-0732">Signal</keyword>
<sequence>MLRRGQAMLPFFLLAWVLRLTQALASAHDRLQDEAAANSMSGTGNLDRGGNLSLPTDLAIPYAEDLFSKQDYFSPTGKGELSEIASVDLENNQQSLDHVFAESDAANDGLFDFSQHYRYDEDALEQPVFSNPDSDDFNSDLTKNSVPFAADDYPMASDSEGDVEHVLITDRSNDPDADFPEAFAYADLATSDKENVSNTATLDLNDSVINLAAEMGIGELGKEFDSSDHNKSGTYSGTLGYDSAALADLEKEGTDTLHPDVRSYDREDLVTGDLNGMHVSSFDRSVLTDINLELDEALSPALKLASALNSPDLSGGHRVPSSIYDASIGPYGTFNRPIAPPPHSTGEPTTLASATMCGVADMTIKLFGGRLTDLKVRAAFIFVEVSKIMQRCRYKVFEKNGVVHFTTAFKGCNVKAQGGQYVLTLMWRNHYVHMSCPIPTPDKPITICGTSSMTITLPAGPIEALRVKNKLNKWVSIHQVAVKCKYQLLRDSEGRITFTTSYNGCHVRRSMDRYFYNIYYQVAPGS</sequence>
<organism evidence="2 3">
    <name type="scientific">Acipenser oxyrinchus oxyrinchus</name>
    <dbReference type="NCBI Taxonomy" id="40147"/>
    <lineage>
        <taxon>Eukaryota</taxon>
        <taxon>Metazoa</taxon>
        <taxon>Chordata</taxon>
        <taxon>Craniata</taxon>
        <taxon>Vertebrata</taxon>
        <taxon>Euteleostomi</taxon>
        <taxon>Actinopterygii</taxon>
        <taxon>Chondrostei</taxon>
        <taxon>Acipenseriformes</taxon>
        <taxon>Acipenseridae</taxon>
        <taxon>Acipenser</taxon>
    </lineage>
</organism>
<dbReference type="EMBL" id="JAGXEW010001105">
    <property type="protein sequence ID" value="KAK1131677.1"/>
    <property type="molecule type" value="Genomic_DNA"/>
</dbReference>
<name>A0AAD8FQ54_ACIOX</name>
<gene>
    <name evidence="2" type="ORF">AOXY_G38431</name>
</gene>
<evidence type="ECO:0000256" key="1">
    <source>
        <dbReference type="SAM" id="SignalP"/>
    </source>
</evidence>
<feature type="signal peptide" evidence="1">
    <location>
        <begin position="1"/>
        <end position="23"/>
    </location>
</feature>